<accession>D5SRF0</accession>
<dbReference type="AlphaFoldDB" id="D5SRF0"/>
<proteinExistence type="predicted"/>
<name>D5SRF0_PLAL2</name>
<protein>
    <submittedName>
        <fullName evidence="1">Uncharacterized protein</fullName>
    </submittedName>
</protein>
<keyword evidence="2" id="KW-1185">Reference proteome</keyword>
<dbReference type="EMBL" id="CP001744">
    <property type="protein sequence ID" value="ADG68643.1"/>
    <property type="molecule type" value="Genomic_DNA"/>
</dbReference>
<organism evidence="1 2">
    <name type="scientific">Planctopirus limnophila (strain ATCC 43296 / DSM 3776 / IFAM 1008 / Mu 290)</name>
    <name type="common">Planctomyces limnophilus</name>
    <dbReference type="NCBI Taxonomy" id="521674"/>
    <lineage>
        <taxon>Bacteria</taxon>
        <taxon>Pseudomonadati</taxon>
        <taxon>Planctomycetota</taxon>
        <taxon>Planctomycetia</taxon>
        <taxon>Planctomycetales</taxon>
        <taxon>Planctomycetaceae</taxon>
        <taxon>Planctopirus</taxon>
    </lineage>
</organism>
<dbReference type="HOGENOM" id="CLU_1892454_0_0_0"/>
<gene>
    <name evidence="1" type="ordered locus">Plim_2821</name>
</gene>
<dbReference type="STRING" id="521674.Plim_2821"/>
<evidence type="ECO:0000313" key="1">
    <source>
        <dbReference type="EMBL" id="ADG68643.1"/>
    </source>
</evidence>
<reference evidence="1 2" key="1">
    <citation type="journal article" date="2010" name="Stand. Genomic Sci.">
        <title>Complete genome sequence of Planctomyces limnophilus type strain (Mu 290).</title>
        <authorList>
            <person name="Labutti K."/>
            <person name="Sikorski J."/>
            <person name="Schneider S."/>
            <person name="Nolan M."/>
            <person name="Lucas S."/>
            <person name="Glavina Del Rio T."/>
            <person name="Tice H."/>
            <person name="Cheng J.F."/>
            <person name="Goodwin L."/>
            <person name="Pitluck S."/>
            <person name="Liolios K."/>
            <person name="Ivanova N."/>
            <person name="Mavromatis K."/>
            <person name="Mikhailova N."/>
            <person name="Pati A."/>
            <person name="Chen A."/>
            <person name="Palaniappan K."/>
            <person name="Land M."/>
            <person name="Hauser L."/>
            <person name="Chang Y.J."/>
            <person name="Jeffries C.D."/>
            <person name="Tindall B.J."/>
            <person name="Rohde M."/>
            <person name="Goker M."/>
            <person name="Woyke T."/>
            <person name="Bristow J."/>
            <person name="Eisen J.A."/>
            <person name="Markowitz V."/>
            <person name="Hugenholtz P."/>
            <person name="Kyrpides N.C."/>
            <person name="Klenk H.P."/>
            <person name="Lapidus A."/>
        </authorList>
    </citation>
    <scope>NUCLEOTIDE SEQUENCE [LARGE SCALE GENOMIC DNA]</scope>
    <source>
        <strain evidence="2">ATCC 43296 / DSM 3776 / IFAM 1008 / 290</strain>
    </source>
</reference>
<dbReference type="Proteomes" id="UP000002220">
    <property type="component" value="Chromosome"/>
</dbReference>
<sequence length="163" mass="18503">MCFMLHAASSKPLPSVAWNEEKPAFNATNAACEAEADLRHHLSLKFLKSIGSSTGCGCGFRHAMYQNGDWPEIWFRLDPDTRVQEFDAADLAREAANHEQLADYLEAQLRSHNIIELYGCWEGEWGEPTVHSEALTPATLREEEFVFKERVRYILSADPIMTE</sequence>
<dbReference type="KEGG" id="plm:Plim_2821"/>
<evidence type="ECO:0000313" key="2">
    <source>
        <dbReference type="Proteomes" id="UP000002220"/>
    </source>
</evidence>